<feature type="region of interest" description="Disordered" evidence="6">
    <location>
        <begin position="474"/>
        <end position="518"/>
    </location>
</feature>
<feature type="region of interest" description="Disordered" evidence="6">
    <location>
        <begin position="230"/>
        <end position="254"/>
    </location>
</feature>
<dbReference type="InterPro" id="IPR019775">
    <property type="entry name" value="WD40_repeat_CS"/>
</dbReference>
<dbReference type="SMART" id="SM00320">
    <property type="entry name" value="WD40"/>
    <property type="match status" value="5"/>
</dbReference>
<evidence type="ECO:0000256" key="2">
    <source>
        <dbReference type="ARBA" id="ARBA00022574"/>
    </source>
</evidence>
<feature type="compositionally biased region" description="Basic and acidic residues" evidence="6">
    <location>
        <begin position="506"/>
        <end position="518"/>
    </location>
</feature>
<comment type="subcellular location">
    <subcellularLocation>
        <location evidence="1">Nucleus</location>
    </subcellularLocation>
</comment>
<dbReference type="GO" id="GO:0006357">
    <property type="term" value="P:regulation of transcription by RNA polymerase II"/>
    <property type="evidence" value="ECO:0007669"/>
    <property type="project" value="TreeGrafter"/>
</dbReference>
<feature type="repeat" description="WD" evidence="5">
    <location>
        <begin position="748"/>
        <end position="782"/>
    </location>
</feature>
<gene>
    <name evidence="7" type="ORF">RHS04_01797</name>
</gene>
<dbReference type="InterPro" id="IPR045183">
    <property type="entry name" value="Ebi-like"/>
</dbReference>
<organism evidence="7 8">
    <name type="scientific">Rhizoctonia solani</name>
    <dbReference type="NCBI Taxonomy" id="456999"/>
    <lineage>
        <taxon>Eukaryota</taxon>
        <taxon>Fungi</taxon>
        <taxon>Dikarya</taxon>
        <taxon>Basidiomycota</taxon>
        <taxon>Agaricomycotina</taxon>
        <taxon>Agaricomycetes</taxon>
        <taxon>Cantharellales</taxon>
        <taxon>Ceratobasidiaceae</taxon>
        <taxon>Rhizoctonia</taxon>
    </lineage>
</organism>
<dbReference type="PROSITE" id="PS50294">
    <property type="entry name" value="WD_REPEATS_REGION"/>
    <property type="match status" value="4"/>
</dbReference>
<dbReference type="Gene3D" id="1.20.960.30">
    <property type="match status" value="1"/>
</dbReference>
<sequence length="942" mass="104503">MEFRDRSSLAHKRNRVYQQPKSVSVSLFLDEVGKPLEPSVPWQHTYPCLDDHDHEPETECARWSSRTCVPLDLYKPNSSSFPLSVNPEQGQQLVVRRPKNLISFPSLDSNCGRTDVSCPGAPKSGYVPLPPCRCDTHHNDDAIDIQLELGLEFAIGKTRAAVPVPTHCKTRLRVLAWLKDVVVEPAGCGPWVSFLPMCESSIGSDLSLSSAVWCGSVDIDVGVDARVGHESGSEIGSGYEPEPETEPEPSSFAPVMDDMTDTESRETCVQEIDTWPYDGRGLYEHHPNHECGLACYFACRQRRQLRRRGRKGTFRTGGSFGKALLGRLVPWTSSGGKRVVVRAREEGPAMLNSDVPHPPWWLSYRSNDDTLEEDEDDGDLELWLEHTTQMQLLDHELRFQLALNQHTAFCLRQEARLDISPNAKVHIPRGGLITLLQKALLYIEVETHWSNDGKPNSCTSPFSLLANHVCASSMPASPGGTPQGRNGTKADKRRTSPKSANRQKRARLENQENKDKETTRTWFGTDSWRLFLRVGFFDSWVGIERSSSEFGNAEQEEDSERKGQAGQASSGDYAQGAFVRGVCSGVESKNPNGKDSTLRLWNVPEDGTEPILPTRICMHLPAGPACDITTISWNSDGTLLATGAYDGIVRVWTFRGELFCVMTQHQGPIFSVKWSKSGWLLTGSLDETAIVWDVDAGGRPKQRTSSDRSMADGCLDVEWLDGEFFATCGSDRNIFVECIGETTPIAKLQGHNDEINQLKYESEYKLLASGSDDYTACIWKVDDVAQYLAQSSKNIKPRPDVRSFTHKLRGHEGEVANIQWQPKGDRETYDPILVTSSFDGTVRMWNGHTGDCISIFQAGSGKVCGHSFAPRPDILAIVAGNKLILAKDGKEFFSWQDKDALFETAWRVDGKAVAAAMENSMVAVVRMPSITIPGEEDKAETA</sequence>
<proteinExistence type="predicted"/>
<feature type="repeat" description="WD" evidence="5">
    <location>
        <begin position="808"/>
        <end position="855"/>
    </location>
</feature>
<evidence type="ECO:0000313" key="7">
    <source>
        <dbReference type="EMBL" id="KAF8683279.1"/>
    </source>
</evidence>
<feature type="compositionally biased region" description="Basic residues" evidence="6">
    <location>
        <begin position="495"/>
        <end position="505"/>
    </location>
</feature>
<dbReference type="InterPro" id="IPR036322">
    <property type="entry name" value="WD40_repeat_dom_sf"/>
</dbReference>
<feature type="region of interest" description="Disordered" evidence="6">
    <location>
        <begin position="548"/>
        <end position="571"/>
    </location>
</feature>
<dbReference type="AlphaFoldDB" id="A0A8H7HDM2"/>
<accession>A0A8H7HDM2</accession>
<dbReference type="PROSITE" id="PS50082">
    <property type="entry name" value="WD_REPEATS_2"/>
    <property type="match status" value="4"/>
</dbReference>
<keyword evidence="2 5" id="KW-0853">WD repeat</keyword>
<dbReference type="Proteomes" id="UP000650582">
    <property type="component" value="Unassembled WGS sequence"/>
</dbReference>
<dbReference type="SUPFAM" id="SSF50978">
    <property type="entry name" value="WD40 repeat-like"/>
    <property type="match status" value="1"/>
</dbReference>
<comment type="caution">
    <text evidence="7">The sequence shown here is derived from an EMBL/GenBank/DDBJ whole genome shotgun (WGS) entry which is preliminary data.</text>
</comment>
<reference evidence="7" key="1">
    <citation type="submission" date="2020-09" db="EMBL/GenBank/DDBJ databases">
        <title>Comparative genome analyses of four rice-infecting Rhizoctonia solani isolates reveal extensive enrichment of homogalacturonan modification genes.</title>
        <authorList>
            <person name="Lee D.-Y."/>
            <person name="Jeon J."/>
            <person name="Kim K.-T."/>
            <person name="Cheong K."/>
            <person name="Song H."/>
            <person name="Choi G."/>
            <person name="Ko J."/>
            <person name="Opiyo S.O."/>
            <person name="Zuo S."/>
            <person name="Madhav S."/>
            <person name="Lee Y.-H."/>
            <person name="Wang G.-L."/>
        </authorList>
    </citation>
    <scope>NUCLEOTIDE SEQUENCE</scope>
    <source>
        <strain evidence="7">AG1-IA YN-7</strain>
    </source>
</reference>
<dbReference type="Pfam" id="PF00400">
    <property type="entry name" value="WD40"/>
    <property type="match status" value="4"/>
</dbReference>
<dbReference type="PANTHER" id="PTHR22846:SF2">
    <property type="entry name" value="F-BOX-LIKE_WD REPEAT-CONTAINING PROTEIN EBI"/>
    <property type="match status" value="1"/>
</dbReference>
<keyword evidence="4" id="KW-0539">Nucleus</keyword>
<evidence type="ECO:0000256" key="6">
    <source>
        <dbReference type="SAM" id="MobiDB-lite"/>
    </source>
</evidence>
<name>A0A8H7HDM2_9AGAM</name>
<dbReference type="GO" id="GO:0003714">
    <property type="term" value="F:transcription corepressor activity"/>
    <property type="evidence" value="ECO:0007669"/>
    <property type="project" value="InterPro"/>
</dbReference>
<protein>
    <submittedName>
        <fullName evidence="7">WD40 repeat-like protein</fullName>
    </submittedName>
</protein>
<dbReference type="PANTHER" id="PTHR22846">
    <property type="entry name" value="WD40 REPEAT PROTEIN"/>
    <property type="match status" value="1"/>
</dbReference>
<feature type="repeat" description="WD" evidence="5">
    <location>
        <begin position="662"/>
        <end position="702"/>
    </location>
</feature>
<evidence type="ECO:0000256" key="5">
    <source>
        <dbReference type="PROSITE-ProRule" id="PRU00221"/>
    </source>
</evidence>
<evidence type="ECO:0000256" key="3">
    <source>
        <dbReference type="ARBA" id="ARBA00022737"/>
    </source>
</evidence>
<dbReference type="Gene3D" id="2.130.10.10">
    <property type="entry name" value="YVTN repeat-like/Quinoprotein amine dehydrogenase"/>
    <property type="match status" value="1"/>
</dbReference>
<keyword evidence="3" id="KW-0677">Repeat</keyword>
<evidence type="ECO:0000256" key="1">
    <source>
        <dbReference type="ARBA" id="ARBA00004123"/>
    </source>
</evidence>
<evidence type="ECO:0000256" key="4">
    <source>
        <dbReference type="ARBA" id="ARBA00023242"/>
    </source>
</evidence>
<dbReference type="GO" id="GO:0034967">
    <property type="term" value="C:Set3 complex"/>
    <property type="evidence" value="ECO:0007669"/>
    <property type="project" value="TreeGrafter"/>
</dbReference>
<evidence type="ECO:0000313" key="8">
    <source>
        <dbReference type="Proteomes" id="UP000650582"/>
    </source>
</evidence>
<dbReference type="PROSITE" id="PS00678">
    <property type="entry name" value="WD_REPEATS_1"/>
    <property type="match status" value="1"/>
</dbReference>
<dbReference type="EMBL" id="JACYCC010000034">
    <property type="protein sequence ID" value="KAF8683279.1"/>
    <property type="molecule type" value="Genomic_DNA"/>
</dbReference>
<feature type="repeat" description="WD" evidence="5">
    <location>
        <begin position="628"/>
        <end position="655"/>
    </location>
</feature>
<dbReference type="InterPro" id="IPR015943">
    <property type="entry name" value="WD40/YVTN_repeat-like_dom_sf"/>
</dbReference>
<dbReference type="InterPro" id="IPR001680">
    <property type="entry name" value="WD40_rpt"/>
</dbReference>